<proteinExistence type="predicted"/>
<feature type="non-terminal residue" evidence="1">
    <location>
        <position position="57"/>
    </location>
</feature>
<dbReference type="AlphaFoldDB" id="A0A0F9C923"/>
<evidence type="ECO:0000313" key="1">
    <source>
        <dbReference type="EMBL" id="KKK93196.1"/>
    </source>
</evidence>
<gene>
    <name evidence="1" type="ORF">LCGC14_2695260</name>
</gene>
<protein>
    <submittedName>
        <fullName evidence="1">Uncharacterized protein</fullName>
    </submittedName>
</protein>
<sequence length="57" mass="6522">MVYDGSAEKDIRGIDIDKLAKGFGEILPTFRNYVQVSKAKNRELRWYRKGLSLATAM</sequence>
<accession>A0A0F9C923</accession>
<name>A0A0F9C923_9ZZZZ</name>
<dbReference type="EMBL" id="LAZR01047876">
    <property type="protein sequence ID" value="KKK93196.1"/>
    <property type="molecule type" value="Genomic_DNA"/>
</dbReference>
<comment type="caution">
    <text evidence="1">The sequence shown here is derived from an EMBL/GenBank/DDBJ whole genome shotgun (WGS) entry which is preliminary data.</text>
</comment>
<reference evidence="1" key="1">
    <citation type="journal article" date="2015" name="Nature">
        <title>Complex archaea that bridge the gap between prokaryotes and eukaryotes.</title>
        <authorList>
            <person name="Spang A."/>
            <person name="Saw J.H."/>
            <person name="Jorgensen S.L."/>
            <person name="Zaremba-Niedzwiedzka K."/>
            <person name="Martijn J."/>
            <person name="Lind A.E."/>
            <person name="van Eijk R."/>
            <person name="Schleper C."/>
            <person name="Guy L."/>
            <person name="Ettema T.J."/>
        </authorList>
    </citation>
    <scope>NUCLEOTIDE SEQUENCE</scope>
</reference>
<organism evidence="1">
    <name type="scientific">marine sediment metagenome</name>
    <dbReference type="NCBI Taxonomy" id="412755"/>
    <lineage>
        <taxon>unclassified sequences</taxon>
        <taxon>metagenomes</taxon>
        <taxon>ecological metagenomes</taxon>
    </lineage>
</organism>